<accession>A0A4C1WX22</accession>
<name>A0A4C1WX22_EUMVA</name>
<comment type="caution">
    <text evidence="1">The sequence shown here is derived from an EMBL/GenBank/DDBJ whole genome shotgun (WGS) entry which is preliminary data.</text>
</comment>
<protein>
    <recommendedName>
        <fullName evidence="3">Reverse transcriptase domain-containing protein</fullName>
    </recommendedName>
</protein>
<dbReference type="AlphaFoldDB" id="A0A4C1WX22"/>
<reference evidence="1 2" key="1">
    <citation type="journal article" date="2019" name="Commun. Biol.">
        <title>The bagworm genome reveals a unique fibroin gene that provides high tensile strength.</title>
        <authorList>
            <person name="Kono N."/>
            <person name="Nakamura H."/>
            <person name="Ohtoshi R."/>
            <person name="Tomita M."/>
            <person name="Numata K."/>
            <person name="Arakawa K."/>
        </authorList>
    </citation>
    <scope>NUCLEOTIDE SEQUENCE [LARGE SCALE GENOMIC DNA]</scope>
</reference>
<dbReference type="Proteomes" id="UP000299102">
    <property type="component" value="Unassembled WGS sequence"/>
</dbReference>
<organism evidence="1 2">
    <name type="scientific">Eumeta variegata</name>
    <name type="common">Bagworm moth</name>
    <name type="synonym">Eumeta japonica</name>
    <dbReference type="NCBI Taxonomy" id="151549"/>
    <lineage>
        <taxon>Eukaryota</taxon>
        <taxon>Metazoa</taxon>
        <taxon>Ecdysozoa</taxon>
        <taxon>Arthropoda</taxon>
        <taxon>Hexapoda</taxon>
        <taxon>Insecta</taxon>
        <taxon>Pterygota</taxon>
        <taxon>Neoptera</taxon>
        <taxon>Endopterygota</taxon>
        <taxon>Lepidoptera</taxon>
        <taxon>Glossata</taxon>
        <taxon>Ditrysia</taxon>
        <taxon>Tineoidea</taxon>
        <taxon>Psychidae</taxon>
        <taxon>Oiketicinae</taxon>
        <taxon>Eumeta</taxon>
    </lineage>
</organism>
<dbReference type="EMBL" id="BGZK01000651">
    <property type="protein sequence ID" value="GBP54615.1"/>
    <property type="molecule type" value="Genomic_DNA"/>
</dbReference>
<evidence type="ECO:0008006" key="3">
    <source>
        <dbReference type="Google" id="ProtNLM"/>
    </source>
</evidence>
<evidence type="ECO:0000313" key="2">
    <source>
        <dbReference type="Proteomes" id="UP000299102"/>
    </source>
</evidence>
<gene>
    <name evidence="1" type="ORF">EVAR_35877_1</name>
</gene>
<keyword evidence="2" id="KW-1185">Reference proteome</keyword>
<proteinExistence type="predicted"/>
<evidence type="ECO:0000313" key="1">
    <source>
        <dbReference type="EMBL" id="GBP54615.1"/>
    </source>
</evidence>
<sequence length="104" mass="11995">MVSLVVHAWWPALETQLRIQNCPVNLRIMVRGYLRDQEAVVMYAGGECKLGELRLYVQAFTDDVNLMFSEQSASSIEEETNHALAYVQCWGIRNKLRLEQSRCC</sequence>